<dbReference type="OrthoDB" id="1673781at2759"/>
<dbReference type="GO" id="GO:0005634">
    <property type="term" value="C:nucleus"/>
    <property type="evidence" value="ECO:0007669"/>
    <property type="project" value="TreeGrafter"/>
</dbReference>
<evidence type="ECO:0000256" key="2">
    <source>
        <dbReference type="SAM" id="MobiDB-lite"/>
    </source>
</evidence>
<name>A0A3N4KAL8_9PEZI</name>
<evidence type="ECO:0000313" key="5">
    <source>
        <dbReference type="Proteomes" id="UP000276215"/>
    </source>
</evidence>
<dbReference type="EMBL" id="ML120353">
    <property type="protein sequence ID" value="RPB05461.1"/>
    <property type="molecule type" value="Genomic_DNA"/>
</dbReference>
<accession>A0A3N4KAL8</accession>
<feature type="region of interest" description="Disordered" evidence="2">
    <location>
        <begin position="1"/>
        <end position="24"/>
    </location>
</feature>
<dbReference type="Pfam" id="PF01627">
    <property type="entry name" value="Hpt"/>
    <property type="match status" value="1"/>
</dbReference>
<keyword evidence="5" id="KW-1185">Reference proteome</keyword>
<dbReference type="STRING" id="1336337.A0A3N4KAL8"/>
<dbReference type="Gene3D" id="1.20.120.160">
    <property type="entry name" value="HPT domain"/>
    <property type="match status" value="1"/>
</dbReference>
<reference evidence="4 5" key="1">
    <citation type="journal article" date="2018" name="Nat. Ecol. Evol.">
        <title>Pezizomycetes genomes reveal the molecular basis of ectomycorrhizal truffle lifestyle.</title>
        <authorList>
            <person name="Murat C."/>
            <person name="Payen T."/>
            <person name="Noel B."/>
            <person name="Kuo A."/>
            <person name="Morin E."/>
            <person name="Chen J."/>
            <person name="Kohler A."/>
            <person name="Krizsan K."/>
            <person name="Balestrini R."/>
            <person name="Da Silva C."/>
            <person name="Montanini B."/>
            <person name="Hainaut M."/>
            <person name="Levati E."/>
            <person name="Barry K.W."/>
            <person name="Belfiori B."/>
            <person name="Cichocki N."/>
            <person name="Clum A."/>
            <person name="Dockter R.B."/>
            <person name="Fauchery L."/>
            <person name="Guy J."/>
            <person name="Iotti M."/>
            <person name="Le Tacon F."/>
            <person name="Lindquist E.A."/>
            <person name="Lipzen A."/>
            <person name="Malagnac F."/>
            <person name="Mello A."/>
            <person name="Molinier V."/>
            <person name="Miyauchi S."/>
            <person name="Poulain J."/>
            <person name="Riccioni C."/>
            <person name="Rubini A."/>
            <person name="Sitrit Y."/>
            <person name="Splivallo R."/>
            <person name="Traeger S."/>
            <person name="Wang M."/>
            <person name="Zifcakova L."/>
            <person name="Wipf D."/>
            <person name="Zambonelli A."/>
            <person name="Paolocci F."/>
            <person name="Nowrousian M."/>
            <person name="Ottonello S."/>
            <person name="Baldrian P."/>
            <person name="Spatafora J.W."/>
            <person name="Henrissat B."/>
            <person name="Nagy L.G."/>
            <person name="Aury J.M."/>
            <person name="Wincker P."/>
            <person name="Grigoriev I.V."/>
            <person name="Bonfante P."/>
            <person name="Martin F.M."/>
        </authorList>
    </citation>
    <scope>NUCLEOTIDE SEQUENCE [LARGE SCALE GENOMIC DNA]</scope>
    <source>
        <strain evidence="4 5">120613-1</strain>
    </source>
</reference>
<evidence type="ECO:0000313" key="4">
    <source>
        <dbReference type="EMBL" id="RPB05461.1"/>
    </source>
</evidence>
<dbReference type="InterPro" id="IPR036641">
    <property type="entry name" value="HPT_dom_sf"/>
</dbReference>
<feature type="modified residue" description="Phosphohistidine" evidence="1">
    <location>
        <position position="93"/>
    </location>
</feature>
<evidence type="ECO:0000259" key="3">
    <source>
        <dbReference type="PROSITE" id="PS50894"/>
    </source>
</evidence>
<evidence type="ECO:0000256" key="1">
    <source>
        <dbReference type="PROSITE-ProRule" id="PRU00110"/>
    </source>
</evidence>
<dbReference type="CDD" id="cd00088">
    <property type="entry name" value="HPT"/>
    <property type="match status" value="1"/>
</dbReference>
<dbReference type="SMART" id="SM00073">
    <property type="entry name" value="HPT"/>
    <property type="match status" value="1"/>
</dbReference>
<sequence>MPSKDTDTTTTTKETATEERESYQPNYVLPIEKWDFIDYGTFEQILEMDDEDEERDFSRAIVHGFMEQAEQTFKEMRACLEKKDLTQLSSLGHFLKGSSATLGLTNVKDHCEKIQNFGLGRDETGTTNIEDPEVSLTGIRSALDEMTKEYERAKLHLTEYYEGPGNKQS</sequence>
<protein>
    <submittedName>
        <fullName evidence="4">Histidine-phosphotransfer domain, HPT domain-containing protein</fullName>
    </submittedName>
</protein>
<organism evidence="4 5">
    <name type="scientific">Choiromyces venosus 120613-1</name>
    <dbReference type="NCBI Taxonomy" id="1336337"/>
    <lineage>
        <taxon>Eukaryota</taxon>
        <taxon>Fungi</taxon>
        <taxon>Dikarya</taxon>
        <taxon>Ascomycota</taxon>
        <taxon>Pezizomycotina</taxon>
        <taxon>Pezizomycetes</taxon>
        <taxon>Pezizales</taxon>
        <taxon>Tuberaceae</taxon>
        <taxon>Choiromyces</taxon>
    </lineage>
</organism>
<gene>
    <name evidence="4" type="ORF">L873DRAFT_1825193</name>
</gene>
<dbReference type="GO" id="GO:0043424">
    <property type="term" value="F:protein histidine kinase binding"/>
    <property type="evidence" value="ECO:0007669"/>
    <property type="project" value="InterPro"/>
</dbReference>
<dbReference type="Proteomes" id="UP000276215">
    <property type="component" value="Unassembled WGS sequence"/>
</dbReference>
<proteinExistence type="predicted"/>
<dbReference type="GO" id="GO:0000160">
    <property type="term" value="P:phosphorelay signal transduction system"/>
    <property type="evidence" value="ECO:0007669"/>
    <property type="project" value="InterPro"/>
</dbReference>
<keyword evidence="1" id="KW-0597">Phosphoprotein</keyword>
<dbReference type="GO" id="GO:0009927">
    <property type="term" value="F:histidine phosphotransfer kinase activity"/>
    <property type="evidence" value="ECO:0007669"/>
    <property type="project" value="InterPro"/>
</dbReference>
<dbReference type="InterPro" id="IPR008207">
    <property type="entry name" value="Sig_transdc_His_kin_Hpt_dom"/>
</dbReference>
<dbReference type="InterPro" id="IPR045871">
    <property type="entry name" value="AHP1-5/YPD1"/>
</dbReference>
<dbReference type="GO" id="GO:0005737">
    <property type="term" value="C:cytoplasm"/>
    <property type="evidence" value="ECO:0007669"/>
    <property type="project" value="TreeGrafter"/>
</dbReference>
<dbReference type="AlphaFoldDB" id="A0A3N4KAL8"/>
<dbReference type="SUPFAM" id="SSF47226">
    <property type="entry name" value="Histidine-containing phosphotransfer domain, HPT domain"/>
    <property type="match status" value="1"/>
</dbReference>
<dbReference type="PANTHER" id="PTHR28242:SF52">
    <property type="entry name" value="PHOSPHORELAY INTERMEDIATE PROTEIN YPD1"/>
    <property type="match status" value="1"/>
</dbReference>
<dbReference type="PROSITE" id="PS50894">
    <property type="entry name" value="HPT"/>
    <property type="match status" value="1"/>
</dbReference>
<dbReference type="PANTHER" id="PTHR28242">
    <property type="entry name" value="PHOSPHORELAY INTERMEDIATE PROTEIN YPD1"/>
    <property type="match status" value="1"/>
</dbReference>
<feature type="domain" description="HPt" evidence="3">
    <location>
        <begin position="54"/>
        <end position="160"/>
    </location>
</feature>